<protein>
    <submittedName>
        <fullName evidence="1">Uncharacterized protein</fullName>
    </submittedName>
</protein>
<keyword evidence="2" id="KW-1185">Reference proteome</keyword>
<name>A0ABQ7E4E1_BRACR</name>
<organism evidence="1 2">
    <name type="scientific">Brassica cretica</name>
    <name type="common">Mustard</name>
    <dbReference type="NCBI Taxonomy" id="69181"/>
    <lineage>
        <taxon>Eukaryota</taxon>
        <taxon>Viridiplantae</taxon>
        <taxon>Streptophyta</taxon>
        <taxon>Embryophyta</taxon>
        <taxon>Tracheophyta</taxon>
        <taxon>Spermatophyta</taxon>
        <taxon>Magnoliopsida</taxon>
        <taxon>eudicotyledons</taxon>
        <taxon>Gunneridae</taxon>
        <taxon>Pentapetalae</taxon>
        <taxon>rosids</taxon>
        <taxon>malvids</taxon>
        <taxon>Brassicales</taxon>
        <taxon>Brassicaceae</taxon>
        <taxon>Brassiceae</taxon>
        <taxon>Brassica</taxon>
    </lineage>
</organism>
<sequence>MIHYPVLRPRHPIVHTEERRDDQVRIEGRNRIRLISHSPVRIHPKATAMAYPVHTLDVCSGVPVAVCFAFSLRSTMIGSFFQQSRSGRLVDLIPVKPSLQFAQVSLSFGYLWF</sequence>
<gene>
    <name evidence="1" type="ORF">DY000_02020186</name>
</gene>
<dbReference type="Proteomes" id="UP000266723">
    <property type="component" value="Unassembled WGS sequence"/>
</dbReference>
<dbReference type="EMBL" id="QGKV02000299">
    <property type="protein sequence ID" value="KAF3592083.1"/>
    <property type="molecule type" value="Genomic_DNA"/>
</dbReference>
<accession>A0ABQ7E4E1</accession>
<reference evidence="1 2" key="1">
    <citation type="journal article" date="2020" name="BMC Genomics">
        <title>Intraspecific diversification of the crop wild relative Brassica cretica Lam. using demographic model selection.</title>
        <authorList>
            <person name="Kioukis A."/>
            <person name="Michalopoulou V.A."/>
            <person name="Briers L."/>
            <person name="Pirintsos S."/>
            <person name="Studholme D.J."/>
            <person name="Pavlidis P."/>
            <person name="Sarris P.F."/>
        </authorList>
    </citation>
    <scope>NUCLEOTIDE SEQUENCE [LARGE SCALE GENOMIC DNA]</scope>
    <source>
        <strain evidence="2">cv. PFS-1207/04</strain>
    </source>
</reference>
<evidence type="ECO:0000313" key="2">
    <source>
        <dbReference type="Proteomes" id="UP000266723"/>
    </source>
</evidence>
<comment type="caution">
    <text evidence="1">The sequence shown here is derived from an EMBL/GenBank/DDBJ whole genome shotgun (WGS) entry which is preliminary data.</text>
</comment>
<proteinExistence type="predicted"/>
<evidence type="ECO:0000313" key="1">
    <source>
        <dbReference type="EMBL" id="KAF3592083.1"/>
    </source>
</evidence>